<dbReference type="GO" id="GO:0016020">
    <property type="term" value="C:membrane"/>
    <property type="evidence" value="ECO:0007669"/>
    <property type="project" value="UniProtKB-SubCell"/>
</dbReference>
<keyword evidence="12" id="KW-1185">Reference proteome</keyword>
<dbReference type="OMA" id="PLEMINT"/>
<dbReference type="PANTHER" id="PTHR45939">
    <property type="entry name" value="PEROXISOMAL MEMBRANE PROTEIN PMP34-RELATED"/>
    <property type="match status" value="1"/>
</dbReference>
<reference evidence="12" key="2">
    <citation type="journal article" date="2017" name="Genome Announc.">
        <title>Genome sequences of Cyberlindnera fabianii 65, Pichia kudriavzevii 129, and Saccharomyces cerevisiae 131 isolated from fermented masau fruits in Zimbabwe.</title>
        <authorList>
            <person name="van Rijswijck I.M.H."/>
            <person name="Derks M.F.L."/>
            <person name="Abee T."/>
            <person name="de Ridder D."/>
            <person name="Smid E.J."/>
        </authorList>
    </citation>
    <scope>NUCLEOTIDE SEQUENCE [LARGE SCALE GENOMIC DNA]</scope>
    <source>
        <strain evidence="12">65</strain>
    </source>
</reference>
<gene>
    <name evidence="11" type="ORF">BON22_0563</name>
    <name evidence="10" type="ORF">CYFA0S_01e06128g</name>
</gene>
<feature type="repeat" description="Solcar" evidence="8">
    <location>
        <begin position="123"/>
        <end position="206"/>
    </location>
</feature>
<organism evidence="10">
    <name type="scientific">Cyberlindnera fabianii</name>
    <name type="common">Yeast</name>
    <name type="synonym">Hansenula fabianii</name>
    <dbReference type="NCBI Taxonomy" id="36022"/>
    <lineage>
        <taxon>Eukaryota</taxon>
        <taxon>Fungi</taxon>
        <taxon>Dikarya</taxon>
        <taxon>Ascomycota</taxon>
        <taxon>Saccharomycotina</taxon>
        <taxon>Saccharomycetes</taxon>
        <taxon>Phaffomycetales</taxon>
        <taxon>Phaffomycetaceae</taxon>
        <taxon>Cyberlindnera</taxon>
    </lineage>
</organism>
<evidence type="ECO:0000256" key="5">
    <source>
        <dbReference type="ARBA" id="ARBA00022737"/>
    </source>
</evidence>
<dbReference type="AlphaFoldDB" id="A0A061AHF2"/>
<dbReference type="InterPro" id="IPR052217">
    <property type="entry name" value="Mito/Peroxisomal_Carrier"/>
</dbReference>
<keyword evidence="7 8" id="KW-0472">Membrane</keyword>
<dbReference type="PANTHER" id="PTHR45939:SF1">
    <property type="entry name" value="MITOCHONDRIAL THIAMINE PYROPHOSPHATE CARRIER 1-RELATED"/>
    <property type="match status" value="1"/>
</dbReference>
<name>A0A061AHF2_CYBFA</name>
<protein>
    <submittedName>
        <fullName evidence="10">CYFA0S01e06128g1_1</fullName>
    </submittedName>
    <submittedName>
        <fullName evidence="11">Peroxisomal adenine nucleotide transporter 1</fullName>
    </submittedName>
</protein>
<dbReference type="Proteomes" id="UP000189513">
    <property type="component" value="Unassembled WGS sequence"/>
</dbReference>
<proteinExistence type="inferred from homology"/>
<keyword evidence="4 8" id="KW-0812">Transmembrane</keyword>
<dbReference type="InterPro" id="IPR018108">
    <property type="entry name" value="MCP_transmembrane"/>
</dbReference>
<dbReference type="Pfam" id="PF00153">
    <property type="entry name" value="Mito_carr"/>
    <property type="match status" value="3"/>
</dbReference>
<dbReference type="GO" id="GO:0015217">
    <property type="term" value="F:ADP transmembrane transporter activity"/>
    <property type="evidence" value="ECO:0007669"/>
    <property type="project" value="TreeGrafter"/>
</dbReference>
<dbReference type="STRING" id="36022.A0A061AHF2"/>
<dbReference type="Gene3D" id="1.50.40.10">
    <property type="entry name" value="Mitochondrial carrier domain"/>
    <property type="match status" value="1"/>
</dbReference>
<reference evidence="11" key="3">
    <citation type="submission" date="2017-01" db="EMBL/GenBank/DDBJ databases">
        <authorList>
            <person name="Mah S.A."/>
            <person name="Swanson W.J."/>
            <person name="Moy G.W."/>
            <person name="Vacquier V.D."/>
        </authorList>
    </citation>
    <scope>NUCLEOTIDE SEQUENCE [LARGE SCALE GENOMIC DNA]</scope>
    <source>
        <strain evidence="11">65</strain>
    </source>
</reference>
<evidence type="ECO:0000256" key="9">
    <source>
        <dbReference type="RuleBase" id="RU000488"/>
    </source>
</evidence>
<dbReference type="EMBL" id="LK052886">
    <property type="protein sequence ID" value="CDR36984.1"/>
    <property type="molecule type" value="Genomic_DNA"/>
</dbReference>
<feature type="repeat" description="Solcar" evidence="8">
    <location>
        <begin position="1"/>
        <end position="109"/>
    </location>
</feature>
<keyword evidence="3 9" id="KW-0813">Transport</keyword>
<dbReference type="SUPFAM" id="SSF103506">
    <property type="entry name" value="Mitochondrial carrier"/>
    <property type="match status" value="1"/>
</dbReference>
<evidence type="ECO:0000256" key="7">
    <source>
        <dbReference type="ARBA" id="ARBA00023136"/>
    </source>
</evidence>
<dbReference type="OrthoDB" id="446044at2759"/>
<evidence type="ECO:0000256" key="6">
    <source>
        <dbReference type="ARBA" id="ARBA00022989"/>
    </source>
</evidence>
<evidence type="ECO:0000256" key="4">
    <source>
        <dbReference type="ARBA" id="ARBA00022692"/>
    </source>
</evidence>
<evidence type="ECO:0000256" key="3">
    <source>
        <dbReference type="ARBA" id="ARBA00022448"/>
    </source>
</evidence>
<dbReference type="EMBL" id="MPUK01000001">
    <property type="protein sequence ID" value="ONH69816.1"/>
    <property type="molecule type" value="Genomic_DNA"/>
</dbReference>
<dbReference type="VEuPathDB" id="FungiDB:BON22_0563"/>
<feature type="repeat" description="Solcar" evidence="8">
    <location>
        <begin position="214"/>
        <end position="302"/>
    </location>
</feature>
<dbReference type="InterPro" id="IPR023395">
    <property type="entry name" value="MCP_dom_sf"/>
</dbReference>
<keyword evidence="6" id="KW-1133">Transmembrane helix</keyword>
<comment type="similarity">
    <text evidence="2 9">Belongs to the mitochondrial carrier (TC 2.A.29) family.</text>
</comment>
<evidence type="ECO:0000313" key="11">
    <source>
        <dbReference type="EMBL" id="ONH69816.1"/>
    </source>
</evidence>
<keyword evidence="5" id="KW-0677">Repeat</keyword>
<evidence type="ECO:0000256" key="1">
    <source>
        <dbReference type="ARBA" id="ARBA00004141"/>
    </source>
</evidence>
<evidence type="ECO:0000256" key="8">
    <source>
        <dbReference type="PROSITE-ProRule" id="PRU00282"/>
    </source>
</evidence>
<evidence type="ECO:0000313" key="12">
    <source>
        <dbReference type="Proteomes" id="UP000189513"/>
    </source>
</evidence>
<comment type="subcellular location">
    <subcellularLocation>
        <location evidence="1">Membrane</location>
        <topology evidence="1">Multi-pass membrane protein</topology>
    </subcellularLocation>
</comment>
<sequence length="325" mass="36118">MSSLENAVYGASASIIASTIVYPLDLIKTVIQTQTKDVKSATGDDLTPEEKSALETELNERYKNSWDCLVKIYNKKGISGLYKGLGSSLLSTAVQSFTYFYWYTFVRKLWAQIKTTRKLTLANSTPEELVLGMVAAALGQVFTSPISVISTRQQTNPDKNPTILTSARNIVKEDGPTGLWRGLKVSLVLTTNPSITYATFERLKAVLFTGRTILNPHENFFLGVVSKMLATIITQPLIIAKAMLQKNDEKGNEDLESFQSILRYLVKNEGITSLWKGVVPQITKGVLVQGFIFMFKDQITVMTRTLFILLKLKRQGSIRSVGGKK</sequence>
<evidence type="ECO:0000313" key="10">
    <source>
        <dbReference type="EMBL" id="CDR36984.1"/>
    </source>
</evidence>
<dbReference type="PROSITE" id="PS50920">
    <property type="entry name" value="SOLCAR"/>
    <property type="match status" value="3"/>
</dbReference>
<reference evidence="10" key="1">
    <citation type="journal article" date="2014" name="Genome Announc.">
        <title>Genome sequence of the yeast Cyberlindnera fabianii (Hansenula fabianii).</title>
        <authorList>
            <person name="Freel K.C."/>
            <person name="Sarilar V."/>
            <person name="Neuveglise C."/>
            <person name="Devillers H."/>
            <person name="Friedrich A."/>
            <person name="Schacherer J."/>
        </authorList>
    </citation>
    <scope>NUCLEOTIDE SEQUENCE</scope>
    <source>
        <strain evidence="10">YJS4271</strain>
    </source>
</reference>
<evidence type="ECO:0000256" key="2">
    <source>
        <dbReference type="ARBA" id="ARBA00006375"/>
    </source>
</evidence>
<accession>A0A061AHF2</accession>